<comment type="similarity">
    <text evidence="2">Belongs to the AB hydrolase superfamily. Epoxide hydrolase family.</text>
</comment>
<dbReference type="Proteomes" id="UP000799437">
    <property type="component" value="Unassembled WGS sequence"/>
</dbReference>
<dbReference type="InterPro" id="IPR000073">
    <property type="entry name" value="AB_hydrolase_1"/>
</dbReference>
<gene>
    <name evidence="4" type="ORF">EJ05DRAFT_475150</name>
</gene>
<accession>A0A6A6W8L5</accession>
<reference evidence="4" key="1">
    <citation type="journal article" date="2020" name="Stud. Mycol.">
        <title>101 Dothideomycetes genomes: a test case for predicting lifestyles and emergence of pathogens.</title>
        <authorList>
            <person name="Haridas S."/>
            <person name="Albert R."/>
            <person name="Binder M."/>
            <person name="Bloem J."/>
            <person name="Labutti K."/>
            <person name="Salamov A."/>
            <person name="Andreopoulos B."/>
            <person name="Baker S."/>
            <person name="Barry K."/>
            <person name="Bills G."/>
            <person name="Bluhm B."/>
            <person name="Cannon C."/>
            <person name="Castanera R."/>
            <person name="Culley D."/>
            <person name="Daum C."/>
            <person name="Ezra D."/>
            <person name="Gonzalez J."/>
            <person name="Henrissat B."/>
            <person name="Kuo A."/>
            <person name="Liang C."/>
            <person name="Lipzen A."/>
            <person name="Lutzoni F."/>
            <person name="Magnuson J."/>
            <person name="Mondo S."/>
            <person name="Nolan M."/>
            <person name="Ohm R."/>
            <person name="Pangilinan J."/>
            <person name="Park H.-J."/>
            <person name="Ramirez L."/>
            <person name="Alfaro M."/>
            <person name="Sun H."/>
            <person name="Tritt A."/>
            <person name="Yoshinaga Y."/>
            <person name="Zwiers L.-H."/>
            <person name="Turgeon B."/>
            <person name="Goodwin S."/>
            <person name="Spatafora J."/>
            <person name="Crous P."/>
            <person name="Grigoriev I."/>
        </authorList>
    </citation>
    <scope>NUCLEOTIDE SEQUENCE</scope>
    <source>
        <strain evidence="4">CBS 121739</strain>
    </source>
</reference>
<proteinExistence type="inferred from homology"/>
<feature type="domain" description="AB hydrolase-1" evidence="3">
    <location>
        <begin position="53"/>
        <end position="162"/>
    </location>
</feature>
<sequence>MPPAPFPPLPLPDGITENYISCPTTGLTFHVLEAGHDALPSGPDSHSNSKTRPLILLLHGFPELAFSWRHIMPTLSSAGYYVVAPDQRGYGRTTGWDASPFHATDLSTYQLTNLVRDMVVLVHALGYTSVRCVVGHDFGGVSAAMCALMRPDLFTSVVLMSHPFKGSSVLPFDYAHSDAGPGGIEGGGAGRNIAADLASLPRPRKHYKWYNSTASAAGDWLHPRQGLQKFLRGYIHLKSADWKGNEPRPLKAWSAEEVGKMPEYYVLPLDSTMPEVVAANMTGEDEGVTKRWLSDDDLAVYVQEWSRTGFQGGLNWYRAQTNPENMRDVDLFAGKKIECPATFVSGDKDWGNYQQPGVIENLPNSCSDFRGVTFLKGAGHWPQQEQPKQVVDAILGFISKL</sequence>
<dbReference type="PRINTS" id="PR00111">
    <property type="entry name" value="ABHYDROLASE"/>
</dbReference>
<dbReference type="PRINTS" id="PR00412">
    <property type="entry name" value="EPOXHYDRLASE"/>
</dbReference>
<dbReference type="GeneID" id="54484799"/>
<dbReference type="OrthoDB" id="408373at2759"/>
<dbReference type="InterPro" id="IPR000639">
    <property type="entry name" value="Epox_hydrolase-like"/>
</dbReference>
<dbReference type="SUPFAM" id="SSF53474">
    <property type="entry name" value="alpha/beta-Hydrolases"/>
    <property type="match status" value="1"/>
</dbReference>
<keyword evidence="5" id="KW-1185">Reference proteome</keyword>
<evidence type="ECO:0000259" key="3">
    <source>
        <dbReference type="Pfam" id="PF00561"/>
    </source>
</evidence>
<dbReference type="Pfam" id="PF00561">
    <property type="entry name" value="Abhydrolase_1"/>
    <property type="match status" value="1"/>
</dbReference>
<dbReference type="Gene3D" id="3.40.50.1820">
    <property type="entry name" value="alpha/beta hydrolase"/>
    <property type="match status" value="1"/>
</dbReference>
<evidence type="ECO:0000256" key="2">
    <source>
        <dbReference type="ARBA" id="ARBA00038334"/>
    </source>
</evidence>
<keyword evidence="1 4" id="KW-0378">Hydrolase</keyword>
<evidence type="ECO:0000313" key="5">
    <source>
        <dbReference type="Proteomes" id="UP000799437"/>
    </source>
</evidence>
<protein>
    <submittedName>
        <fullName evidence="4">Alpha/beta-hydrolase</fullName>
    </submittedName>
</protein>
<evidence type="ECO:0000313" key="4">
    <source>
        <dbReference type="EMBL" id="KAF2758895.1"/>
    </source>
</evidence>
<evidence type="ECO:0000256" key="1">
    <source>
        <dbReference type="ARBA" id="ARBA00022801"/>
    </source>
</evidence>
<dbReference type="AlphaFoldDB" id="A0A6A6W8L5"/>
<dbReference type="GO" id="GO:0016787">
    <property type="term" value="F:hydrolase activity"/>
    <property type="evidence" value="ECO:0007669"/>
    <property type="project" value="UniProtKB-KW"/>
</dbReference>
<name>A0A6A6W8L5_9PEZI</name>
<dbReference type="EMBL" id="ML996570">
    <property type="protein sequence ID" value="KAF2758895.1"/>
    <property type="molecule type" value="Genomic_DNA"/>
</dbReference>
<dbReference type="PANTHER" id="PTHR43329">
    <property type="entry name" value="EPOXIDE HYDROLASE"/>
    <property type="match status" value="1"/>
</dbReference>
<dbReference type="RefSeq" id="XP_033601346.1">
    <property type="nucleotide sequence ID" value="XM_033743745.1"/>
</dbReference>
<organism evidence="4 5">
    <name type="scientific">Pseudovirgaria hyperparasitica</name>
    <dbReference type="NCBI Taxonomy" id="470096"/>
    <lineage>
        <taxon>Eukaryota</taxon>
        <taxon>Fungi</taxon>
        <taxon>Dikarya</taxon>
        <taxon>Ascomycota</taxon>
        <taxon>Pezizomycotina</taxon>
        <taxon>Dothideomycetes</taxon>
        <taxon>Dothideomycetes incertae sedis</taxon>
        <taxon>Acrospermales</taxon>
        <taxon>Acrospermaceae</taxon>
        <taxon>Pseudovirgaria</taxon>
    </lineage>
</organism>
<dbReference type="InterPro" id="IPR029058">
    <property type="entry name" value="AB_hydrolase_fold"/>
</dbReference>